<reference evidence="6 7" key="1">
    <citation type="submission" date="2018-06" db="EMBL/GenBank/DDBJ databases">
        <title>The genome of Pseudomonas putida NX-1, a lignin degrader.</title>
        <authorList>
            <person name="Xu Z."/>
        </authorList>
    </citation>
    <scope>NUCLEOTIDE SEQUENCE [LARGE SCALE GENOMIC DNA]</scope>
    <source>
        <strain evidence="6 7">NX-1</strain>
    </source>
</reference>
<feature type="domain" description="HTH lysR-type" evidence="5">
    <location>
        <begin position="1"/>
        <end position="58"/>
    </location>
</feature>
<evidence type="ECO:0000256" key="3">
    <source>
        <dbReference type="ARBA" id="ARBA00023125"/>
    </source>
</evidence>
<sequence length="289" mass="31194">MRIRHIEVFQAILRTGSLTRAAQALNITQPAASKLLAHAEANLGFVLFERVKGRLQLTREAEILIPAIDKVFRDLDDVRRLSRSLRHQSRGALRIGCIPSLGLKVLPHALAASQRANPELSLDLITAHSEQLAQALLAREISIAFTFNGQPRPGLKVIALHEVELVCHDGTQDQGPVSLDAIDPARIIGLPASDPLGELVRPWLGGVDSRTQVQTYYVACALAQAGAGIALIDEFTADALLPPGQRARRITPRLPVVLTAVVHENAALSKLEKDFMASVRLMAAGAAIT</sequence>
<evidence type="ECO:0000256" key="2">
    <source>
        <dbReference type="ARBA" id="ARBA00023015"/>
    </source>
</evidence>
<dbReference type="Gene3D" id="1.10.10.10">
    <property type="entry name" value="Winged helix-like DNA-binding domain superfamily/Winged helix DNA-binding domain"/>
    <property type="match status" value="1"/>
</dbReference>
<evidence type="ECO:0000313" key="6">
    <source>
        <dbReference type="EMBL" id="AXA27609.1"/>
    </source>
</evidence>
<dbReference type="AlphaFoldDB" id="A0AAD0LFI7"/>
<name>A0AAD0LFI7_PSEPU</name>
<dbReference type="EMBL" id="CP030750">
    <property type="protein sequence ID" value="AXA27609.1"/>
    <property type="molecule type" value="Genomic_DNA"/>
</dbReference>
<dbReference type="GO" id="GO:0009089">
    <property type="term" value="P:lysine biosynthetic process via diaminopimelate"/>
    <property type="evidence" value="ECO:0007669"/>
    <property type="project" value="TreeGrafter"/>
</dbReference>
<dbReference type="PANTHER" id="PTHR30427">
    <property type="entry name" value="TRANSCRIPTIONAL ACTIVATOR PROTEIN LYSR"/>
    <property type="match status" value="1"/>
</dbReference>
<keyword evidence="3" id="KW-0238">DNA-binding</keyword>
<dbReference type="SUPFAM" id="SSF53850">
    <property type="entry name" value="Periplasmic binding protein-like II"/>
    <property type="match status" value="1"/>
</dbReference>
<dbReference type="InterPro" id="IPR036388">
    <property type="entry name" value="WH-like_DNA-bd_sf"/>
</dbReference>
<comment type="similarity">
    <text evidence="1">Belongs to the LysR transcriptional regulatory family.</text>
</comment>
<dbReference type="Gene3D" id="3.40.190.290">
    <property type="match status" value="1"/>
</dbReference>
<dbReference type="Proteomes" id="UP000251617">
    <property type="component" value="Chromosome"/>
</dbReference>
<keyword evidence="2" id="KW-0805">Transcription regulation</keyword>
<proteinExistence type="inferred from homology"/>
<evidence type="ECO:0000256" key="4">
    <source>
        <dbReference type="ARBA" id="ARBA00023163"/>
    </source>
</evidence>
<protein>
    <submittedName>
        <fullName evidence="6">LysR family transcriptional regulator</fullName>
    </submittedName>
</protein>
<dbReference type="InterPro" id="IPR000847">
    <property type="entry name" value="LysR_HTH_N"/>
</dbReference>
<dbReference type="SUPFAM" id="SSF46785">
    <property type="entry name" value="Winged helix' DNA-binding domain"/>
    <property type="match status" value="1"/>
</dbReference>
<gene>
    <name evidence="6" type="ORF">C1S65_15120</name>
</gene>
<evidence type="ECO:0000313" key="7">
    <source>
        <dbReference type="Proteomes" id="UP000251617"/>
    </source>
</evidence>
<dbReference type="RefSeq" id="WP_112899576.1">
    <property type="nucleotide sequence ID" value="NZ_CP030750.1"/>
</dbReference>
<dbReference type="Pfam" id="PF03466">
    <property type="entry name" value="LysR_substrate"/>
    <property type="match status" value="1"/>
</dbReference>
<evidence type="ECO:0000259" key="5">
    <source>
        <dbReference type="PROSITE" id="PS50931"/>
    </source>
</evidence>
<dbReference type="PRINTS" id="PR00039">
    <property type="entry name" value="HTHLYSR"/>
</dbReference>
<dbReference type="InterPro" id="IPR036390">
    <property type="entry name" value="WH_DNA-bd_sf"/>
</dbReference>
<accession>A0AAD0LFI7</accession>
<dbReference type="InterPro" id="IPR005119">
    <property type="entry name" value="LysR_subst-bd"/>
</dbReference>
<dbReference type="GO" id="GO:0010628">
    <property type="term" value="P:positive regulation of gene expression"/>
    <property type="evidence" value="ECO:0007669"/>
    <property type="project" value="TreeGrafter"/>
</dbReference>
<keyword evidence="4" id="KW-0804">Transcription</keyword>
<dbReference type="PANTHER" id="PTHR30427:SF1">
    <property type="entry name" value="TRANSCRIPTIONAL ACTIVATOR PROTEIN LYSR"/>
    <property type="match status" value="1"/>
</dbReference>
<dbReference type="GO" id="GO:0003700">
    <property type="term" value="F:DNA-binding transcription factor activity"/>
    <property type="evidence" value="ECO:0007669"/>
    <property type="project" value="InterPro"/>
</dbReference>
<dbReference type="GO" id="GO:0043565">
    <property type="term" value="F:sequence-specific DNA binding"/>
    <property type="evidence" value="ECO:0007669"/>
    <property type="project" value="TreeGrafter"/>
</dbReference>
<organism evidence="6 7">
    <name type="scientific">Pseudomonas putida</name>
    <name type="common">Arthrobacter siderocapsulatus</name>
    <dbReference type="NCBI Taxonomy" id="303"/>
    <lineage>
        <taxon>Bacteria</taxon>
        <taxon>Pseudomonadati</taxon>
        <taxon>Pseudomonadota</taxon>
        <taxon>Gammaproteobacteria</taxon>
        <taxon>Pseudomonadales</taxon>
        <taxon>Pseudomonadaceae</taxon>
        <taxon>Pseudomonas</taxon>
    </lineage>
</organism>
<evidence type="ECO:0000256" key="1">
    <source>
        <dbReference type="ARBA" id="ARBA00009437"/>
    </source>
</evidence>
<dbReference type="PROSITE" id="PS50931">
    <property type="entry name" value="HTH_LYSR"/>
    <property type="match status" value="1"/>
</dbReference>
<dbReference type="Pfam" id="PF00126">
    <property type="entry name" value="HTH_1"/>
    <property type="match status" value="1"/>
</dbReference>